<name>K0RP40_THAOC</name>
<reference evidence="2 3" key="1">
    <citation type="journal article" date="2012" name="Genome Biol.">
        <title>Genome and low-iron response of an oceanic diatom adapted to chronic iron limitation.</title>
        <authorList>
            <person name="Lommer M."/>
            <person name="Specht M."/>
            <person name="Roy A.S."/>
            <person name="Kraemer L."/>
            <person name="Andreson R."/>
            <person name="Gutowska M.A."/>
            <person name="Wolf J."/>
            <person name="Bergner S.V."/>
            <person name="Schilhabel M.B."/>
            <person name="Klostermeier U.C."/>
            <person name="Beiko R.G."/>
            <person name="Rosenstiel P."/>
            <person name="Hippler M."/>
            <person name="Laroche J."/>
        </authorList>
    </citation>
    <scope>NUCLEOTIDE SEQUENCE [LARGE SCALE GENOMIC DNA]</scope>
    <source>
        <strain evidence="2 3">CCMP1005</strain>
    </source>
</reference>
<dbReference type="EMBL" id="AGNL01035182">
    <property type="protein sequence ID" value="EJK54840.1"/>
    <property type="molecule type" value="Genomic_DNA"/>
</dbReference>
<evidence type="ECO:0000313" key="3">
    <source>
        <dbReference type="Proteomes" id="UP000266841"/>
    </source>
</evidence>
<comment type="caution">
    <text evidence="2">The sequence shown here is derived from an EMBL/GenBank/DDBJ whole genome shotgun (WGS) entry which is preliminary data.</text>
</comment>
<dbReference type="Proteomes" id="UP000266841">
    <property type="component" value="Unassembled WGS sequence"/>
</dbReference>
<gene>
    <name evidence="2" type="ORF">THAOC_25497</name>
</gene>
<sequence length="93" mass="10120">ERELDEARTKIGVLKRELLAREDMLLRCGDFDDDDGGEDRPAADSPPSQHTLRGRPPGEGEQRGSSPSAASTDAGGRGDVMPEEERQIMEELG</sequence>
<feature type="non-terminal residue" evidence="2">
    <location>
        <position position="1"/>
    </location>
</feature>
<feature type="region of interest" description="Disordered" evidence="1">
    <location>
        <begin position="28"/>
        <end position="93"/>
    </location>
</feature>
<evidence type="ECO:0000256" key="1">
    <source>
        <dbReference type="SAM" id="MobiDB-lite"/>
    </source>
</evidence>
<dbReference type="AlphaFoldDB" id="K0RP40"/>
<proteinExistence type="predicted"/>
<accession>K0RP40</accession>
<feature type="compositionally biased region" description="Basic and acidic residues" evidence="1">
    <location>
        <begin position="83"/>
        <end position="93"/>
    </location>
</feature>
<evidence type="ECO:0000313" key="2">
    <source>
        <dbReference type="EMBL" id="EJK54840.1"/>
    </source>
</evidence>
<protein>
    <submittedName>
        <fullName evidence="2">Uncharacterized protein</fullName>
    </submittedName>
</protein>
<keyword evidence="3" id="KW-1185">Reference proteome</keyword>
<organism evidence="2 3">
    <name type="scientific">Thalassiosira oceanica</name>
    <name type="common">Marine diatom</name>
    <dbReference type="NCBI Taxonomy" id="159749"/>
    <lineage>
        <taxon>Eukaryota</taxon>
        <taxon>Sar</taxon>
        <taxon>Stramenopiles</taxon>
        <taxon>Ochrophyta</taxon>
        <taxon>Bacillariophyta</taxon>
        <taxon>Coscinodiscophyceae</taxon>
        <taxon>Thalassiosirophycidae</taxon>
        <taxon>Thalassiosirales</taxon>
        <taxon>Thalassiosiraceae</taxon>
        <taxon>Thalassiosira</taxon>
    </lineage>
</organism>